<organism evidence="1 2">
    <name type="scientific">Bacillus thuringiensis</name>
    <dbReference type="NCBI Taxonomy" id="1428"/>
    <lineage>
        <taxon>Bacteria</taxon>
        <taxon>Bacillati</taxon>
        <taxon>Bacillota</taxon>
        <taxon>Bacilli</taxon>
        <taxon>Bacillales</taxon>
        <taxon>Bacillaceae</taxon>
        <taxon>Bacillus</taxon>
        <taxon>Bacillus cereus group</taxon>
    </lineage>
</organism>
<evidence type="ECO:0000313" key="1">
    <source>
        <dbReference type="EMBL" id="PGH78263.1"/>
    </source>
</evidence>
<evidence type="ECO:0000313" key="2">
    <source>
        <dbReference type="Proteomes" id="UP000222944"/>
    </source>
</evidence>
<name>A0A9X7GG87_BACTU</name>
<dbReference type="EMBL" id="NUFN01000053">
    <property type="protein sequence ID" value="PGH78263.1"/>
    <property type="molecule type" value="Genomic_DNA"/>
</dbReference>
<proteinExistence type="predicted"/>
<comment type="caution">
    <text evidence="1">The sequence shown here is derived from an EMBL/GenBank/DDBJ whole genome shotgun (WGS) entry which is preliminary data.</text>
</comment>
<protein>
    <submittedName>
        <fullName evidence="1">Uncharacterized protein</fullName>
    </submittedName>
</protein>
<accession>A0A9X7GG87</accession>
<reference evidence="1 2" key="1">
    <citation type="submission" date="2017-09" db="EMBL/GenBank/DDBJ databases">
        <title>Large-scale bioinformatics analysis of Bacillus genomes uncovers conserved roles of natural products in bacterial physiology.</title>
        <authorList>
            <consortium name="Agbiome Team Llc"/>
            <person name="Bleich R.M."/>
            <person name="Grubbs K.J."/>
            <person name="Santa Maria K.C."/>
            <person name="Allen S.E."/>
            <person name="Farag S."/>
            <person name="Shank E.A."/>
            <person name="Bowers A."/>
        </authorList>
    </citation>
    <scope>NUCLEOTIDE SEQUENCE [LARGE SCALE GENOMIC DNA]</scope>
    <source>
        <strain evidence="1 2">AFS058004</strain>
    </source>
</reference>
<gene>
    <name evidence="1" type="ORF">CN899_29080</name>
</gene>
<dbReference type="Proteomes" id="UP000222944">
    <property type="component" value="Unassembled WGS sequence"/>
</dbReference>
<sequence>MKVKLHINNRKYLENETNYICVLVGMLRFKNEAECCKKNDNFDMEMKGGRLFGVGEKKKTYS</sequence>
<dbReference type="AlphaFoldDB" id="A0A9X7GG87"/>